<gene>
    <name evidence="1" type="ORF">M23134_04237</name>
</gene>
<proteinExistence type="predicted"/>
<evidence type="ECO:0000313" key="1">
    <source>
        <dbReference type="EMBL" id="EAY31404.1"/>
    </source>
</evidence>
<dbReference type="AlphaFoldDB" id="A1ZE96"/>
<sequence length="87" mass="9916">MADQRTILNTLVAMVKQGYEIASIVGSELAAKITEIAQMQNIEVAETEIIRLMLEYDIDEEEIALNEEFRKLDIESDLSNLKRKMGK</sequence>
<reference evidence="1 2" key="1">
    <citation type="submission" date="2007-01" db="EMBL/GenBank/DDBJ databases">
        <authorList>
            <person name="Haygood M."/>
            <person name="Podell S."/>
            <person name="Anderson C."/>
            <person name="Hopkinson B."/>
            <person name="Roe K."/>
            <person name="Barbeau K."/>
            <person name="Gaasterland T."/>
            <person name="Ferriera S."/>
            <person name="Johnson J."/>
            <person name="Kravitz S."/>
            <person name="Beeson K."/>
            <person name="Sutton G."/>
            <person name="Rogers Y.-H."/>
            <person name="Friedman R."/>
            <person name="Frazier M."/>
            <person name="Venter J.C."/>
        </authorList>
    </citation>
    <scope>NUCLEOTIDE SEQUENCE [LARGE SCALE GENOMIC DNA]</scope>
    <source>
        <strain evidence="1 2">ATCC 23134</strain>
    </source>
</reference>
<dbReference type="EMBL" id="AAWS01000003">
    <property type="protein sequence ID" value="EAY31404.1"/>
    <property type="molecule type" value="Genomic_DNA"/>
</dbReference>
<protein>
    <submittedName>
        <fullName evidence="1">Uncharacterized protein</fullName>
    </submittedName>
</protein>
<name>A1ZE96_MICM2</name>
<comment type="caution">
    <text evidence="1">The sequence shown here is derived from an EMBL/GenBank/DDBJ whole genome shotgun (WGS) entry which is preliminary data.</text>
</comment>
<dbReference type="Proteomes" id="UP000004095">
    <property type="component" value="Unassembled WGS sequence"/>
</dbReference>
<evidence type="ECO:0000313" key="2">
    <source>
        <dbReference type="Proteomes" id="UP000004095"/>
    </source>
</evidence>
<accession>A1ZE96</accession>
<keyword evidence="2" id="KW-1185">Reference proteome</keyword>
<organism evidence="1 2">
    <name type="scientific">Microscilla marina ATCC 23134</name>
    <dbReference type="NCBI Taxonomy" id="313606"/>
    <lineage>
        <taxon>Bacteria</taxon>
        <taxon>Pseudomonadati</taxon>
        <taxon>Bacteroidota</taxon>
        <taxon>Cytophagia</taxon>
        <taxon>Cytophagales</taxon>
        <taxon>Microscillaceae</taxon>
        <taxon>Microscilla</taxon>
    </lineage>
</organism>
<dbReference type="RefSeq" id="WP_002693980.1">
    <property type="nucleotide sequence ID" value="NZ_AAWS01000003.1"/>
</dbReference>